<dbReference type="InterPro" id="IPR000253">
    <property type="entry name" value="FHA_dom"/>
</dbReference>
<dbReference type="InterPro" id="IPR050923">
    <property type="entry name" value="Cell_Proc_Reg/RNA_Proc"/>
</dbReference>
<feature type="region of interest" description="Disordered" evidence="1">
    <location>
        <begin position="193"/>
        <end position="220"/>
    </location>
</feature>
<dbReference type="EMBL" id="KE344246">
    <property type="protein sequence ID" value="EXB55546.1"/>
    <property type="molecule type" value="Genomic_DNA"/>
</dbReference>
<dbReference type="PROSITE" id="PS50006">
    <property type="entry name" value="FHA_DOMAIN"/>
    <property type="match status" value="1"/>
</dbReference>
<dbReference type="InterPro" id="IPR008984">
    <property type="entry name" value="SMAD_FHA_dom_sf"/>
</dbReference>
<evidence type="ECO:0000259" key="2">
    <source>
        <dbReference type="PROSITE" id="PS50006"/>
    </source>
</evidence>
<feature type="compositionally biased region" description="Basic and acidic residues" evidence="1">
    <location>
        <begin position="194"/>
        <end position="203"/>
    </location>
</feature>
<dbReference type="eggNOG" id="ENOG502S16E">
    <property type="taxonomic scope" value="Eukaryota"/>
</dbReference>
<feature type="region of interest" description="Disordered" evidence="1">
    <location>
        <begin position="253"/>
        <end position="276"/>
    </location>
</feature>
<sequence length="455" mass="49847">MAAMALKLVVTNGPREGETLEYKPGATVRIGRIVRGNNLPIKDSGISSKHLTIGSESGKWILRDLDSSNGTFLNDKQIDPNAAVDLRDGDVVKIGEQTSISVKIDEFEGSQLWRNPRRGVEKSAVDSVAASRGGRGRVLKESEENCGLAVDNSAEVVGNRRRGRPRKVGVLNINVEEEEELCEVQKNGEVFGSGDEKLEEKQARQASTRRTRSSKMSKDDEIVASGSVLQNIPENDLAGREVGVGAGCGTVEERPVRQVSTRRKQNSKSSKNDESVVSDSFLVVIPEIYDLEGGEVEVVAKKKRMNTRRGRNLPPKKPPQSVLIDISENSEDKIRVDAANYERVNVSNLGEQDGIETVSYEEGNEDACRNVGSSDEAKEGIGSGSGSKENSFEVGKGVDLEKMTLGEWFDFLEVTLPKQIIEATEEMIMGMRLKAKRVHEYTIQQKSEMAKVLVG</sequence>
<accession>W9R6B4</accession>
<evidence type="ECO:0000313" key="3">
    <source>
        <dbReference type="EMBL" id="EXB55546.1"/>
    </source>
</evidence>
<dbReference type="SUPFAM" id="SSF49879">
    <property type="entry name" value="SMAD/FHA domain"/>
    <property type="match status" value="1"/>
</dbReference>
<protein>
    <submittedName>
        <fullName evidence="3">FHA domain-containing protein</fullName>
    </submittedName>
</protein>
<dbReference type="Pfam" id="PF00498">
    <property type="entry name" value="FHA"/>
    <property type="match status" value="1"/>
</dbReference>
<dbReference type="Proteomes" id="UP000030645">
    <property type="component" value="Unassembled WGS sequence"/>
</dbReference>
<reference evidence="4" key="1">
    <citation type="submission" date="2013-01" db="EMBL/GenBank/DDBJ databases">
        <title>Draft Genome Sequence of a Mulberry Tree, Morus notabilis C.K. Schneid.</title>
        <authorList>
            <person name="He N."/>
            <person name="Zhao S."/>
        </authorList>
    </citation>
    <scope>NUCLEOTIDE SEQUENCE</scope>
</reference>
<evidence type="ECO:0000313" key="4">
    <source>
        <dbReference type="Proteomes" id="UP000030645"/>
    </source>
</evidence>
<dbReference type="PANTHER" id="PTHR23308">
    <property type="entry name" value="NUCLEAR INHIBITOR OF PROTEIN PHOSPHATASE-1"/>
    <property type="match status" value="1"/>
</dbReference>
<evidence type="ECO:0000256" key="1">
    <source>
        <dbReference type="SAM" id="MobiDB-lite"/>
    </source>
</evidence>
<name>W9R6B4_9ROSA</name>
<dbReference type="STRING" id="981085.W9R6B4"/>
<feature type="domain" description="FHA" evidence="2">
    <location>
        <begin position="28"/>
        <end position="78"/>
    </location>
</feature>
<dbReference type="SMART" id="SM00240">
    <property type="entry name" value="FHA"/>
    <property type="match status" value="1"/>
</dbReference>
<dbReference type="Gene3D" id="2.60.200.20">
    <property type="match status" value="1"/>
</dbReference>
<organism evidence="3 4">
    <name type="scientific">Morus notabilis</name>
    <dbReference type="NCBI Taxonomy" id="981085"/>
    <lineage>
        <taxon>Eukaryota</taxon>
        <taxon>Viridiplantae</taxon>
        <taxon>Streptophyta</taxon>
        <taxon>Embryophyta</taxon>
        <taxon>Tracheophyta</taxon>
        <taxon>Spermatophyta</taxon>
        <taxon>Magnoliopsida</taxon>
        <taxon>eudicotyledons</taxon>
        <taxon>Gunneridae</taxon>
        <taxon>Pentapetalae</taxon>
        <taxon>rosids</taxon>
        <taxon>fabids</taxon>
        <taxon>Rosales</taxon>
        <taxon>Moraceae</taxon>
        <taxon>Moreae</taxon>
        <taxon>Morus</taxon>
    </lineage>
</organism>
<feature type="region of interest" description="Disordered" evidence="1">
    <location>
        <begin position="366"/>
        <end position="392"/>
    </location>
</feature>
<dbReference type="OrthoDB" id="687730at2759"/>
<keyword evidence="4" id="KW-1185">Reference proteome</keyword>
<gene>
    <name evidence="3" type="ORF">L484_017418</name>
</gene>
<proteinExistence type="predicted"/>
<dbReference type="AlphaFoldDB" id="W9R6B4"/>
<dbReference type="KEGG" id="mnt:21400420"/>